<dbReference type="GO" id="GO:0005524">
    <property type="term" value="F:ATP binding"/>
    <property type="evidence" value="ECO:0007669"/>
    <property type="project" value="InterPro"/>
</dbReference>
<evidence type="ECO:0000259" key="2">
    <source>
        <dbReference type="Pfam" id="PF05188"/>
    </source>
</evidence>
<feature type="non-terminal residue" evidence="3">
    <location>
        <position position="1"/>
    </location>
</feature>
<accession>A0A382Q055</accession>
<dbReference type="EMBL" id="UINC01110705">
    <property type="protein sequence ID" value="SVC78390.1"/>
    <property type="molecule type" value="Genomic_DNA"/>
</dbReference>
<dbReference type="GO" id="GO:0006298">
    <property type="term" value="P:mismatch repair"/>
    <property type="evidence" value="ECO:0007669"/>
    <property type="project" value="InterPro"/>
</dbReference>
<reference evidence="3" key="1">
    <citation type="submission" date="2018-05" db="EMBL/GenBank/DDBJ databases">
        <authorList>
            <person name="Lanie J.A."/>
            <person name="Ng W.-L."/>
            <person name="Kazmierczak K.M."/>
            <person name="Andrzejewski T.M."/>
            <person name="Davidsen T.M."/>
            <person name="Wayne K.J."/>
            <person name="Tettelin H."/>
            <person name="Glass J.I."/>
            <person name="Rusch D."/>
            <person name="Podicherti R."/>
            <person name="Tsui H.-C.T."/>
            <person name="Winkler M.E."/>
        </authorList>
    </citation>
    <scope>NUCLEOTIDE SEQUENCE</scope>
</reference>
<feature type="domain" description="DNA mismatch repair protein MutS-like N-terminal" evidence="1">
    <location>
        <begin position="10"/>
        <end position="116"/>
    </location>
</feature>
<dbReference type="Gene3D" id="3.30.420.110">
    <property type="entry name" value="MutS, connector domain"/>
    <property type="match status" value="1"/>
</dbReference>
<dbReference type="GO" id="GO:0030983">
    <property type="term" value="F:mismatched DNA binding"/>
    <property type="evidence" value="ECO:0007669"/>
    <property type="project" value="InterPro"/>
</dbReference>
<dbReference type="Gene3D" id="3.40.1170.10">
    <property type="entry name" value="DNA repair protein MutS, domain I"/>
    <property type="match status" value="1"/>
</dbReference>
<gene>
    <name evidence="3" type="ORF">METZ01_LOCUS331244</name>
</gene>
<dbReference type="SUPFAM" id="SSF53150">
    <property type="entry name" value="DNA repair protein MutS, domain II"/>
    <property type="match status" value="1"/>
</dbReference>
<dbReference type="Pfam" id="PF05188">
    <property type="entry name" value="MutS_II"/>
    <property type="match status" value="1"/>
</dbReference>
<dbReference type="Pfam" id="PF01624">
    <property type="entry name" value="MutS_I"/>
    <property type="match status" value="1"/>
</dbReference>
<dbReference type="InterPro" id="IPR007695">
    <property type="entry name" value="DNA_mismatch_repair_MutS-lik_N"/>
</dbReference>
<name>A0A382Q055_9ZZZZ</name>
<organism evidence="3">
    <name type="scientific">marine metagenome</name>
    <dbReference type="NCBI Taxonomy" id="408172"/>
    <lineage>
        <taxon>unclassified sequences</taxon>
        <taxon>metagenomes</taxon>
        <taxon>ecological metagenomes</taxon>
    </lineage>
</organism>
<dbReference type="InterPro" id="IPR007860">
    <property type="entry name" value="DNA_mmatch_repair_MutS_con_dom"/>
</dbReference>
<dbReference type="InterPro" id="IPR036678">
    <property type="entry name" value="MutS_con_dom_sf"/>
</dbReference>
<dbReference type="SUPFAM" id="SSF55271">
    <property type="entry name" value="DNA repair protein MutS, domain I"/>
    <property type="match status" value="1"/>
</dbReference>
<proteinExistence type="predicted"/>
<dbReference type="AlphaFoldDB" id="A0A382Q055"/>
<evidence type="ECO:0000313" key="3">
    <source>
        <dbReference type="EMBL" id="SVC78390.1"/>
    </source>
</evidence>
<protein>
    <recommendedName>
        <fullName evidence="4">DNA mismatch repair protein MutS-like N-terminal domain-containing protein</fullName>
    </recommendedName>
</protein>
<evidence type="ECO:0000259" key="1">
    <source>
        <dbReference type="Pfam" id="PF01624"/>
    </source>
</evidence>
<evidence type="ECO:0008006" key="4">
    <source>
        <dbReference type="Google" id="ProtNLM"/>
    </source>
</evidence>
<dbReference type="InterPro" id="IPR016151">
    <property type="entry name" value="DNA_mismatch_repair_MutS_N"/>
</dbReference>
<feature type="domain" description="DNA mismatch repair protein MutS connector" evidence="2">
    <location>
        <begin position="125"/>
        <end position="174"/>
    </location>
</feature>
<feature type="non-terminal residue" evidence="3">
    <location>
        <position position="174"/>
    </location>
</feature>
<sequence length="174" mass="18868">VAASTKPKLTPMMAQYRRIKSELPTGALLLFRLGDFYEMFLEDAQEGAGILEVALTKRGGMPMCGIPYHAADNYVAKLLKAGLKVAICEQVEDAKPGKLVERKVTQILSPGTHLDERMLAAECNNYLAVAHQEGRTFALAVIDLTTGSFKATEPADGPALLAELERLRPAEVVV</sequence>